<dbReference type="AlphaFoldDB" id="A0A2K8SCU2"/>
<sequence>MNINISFNEDKFIIKRDTLKYEIESDVKTFTSIDFLAFLYNFDKDDKIINNLSIDSLDNEKKLDINRKYNVLENILKSYLEGILKYYEKQESTS</sequence>
<evidence type="ECO:0000313" key="2">
    <source>
        <dbReference type="Proteomes" id="UP000231823"/>
    </source>
</evidence>
<dbReference type="RefSeq" id="WP_100916277.1">
    <property type="nucleotide sequence ID" value="NZ_CP025057.1"/>
</dbReference>
<dbReference type="EMBL" id="CP025057">
    <property type="protein sequence ID" value="AUB31287.1"/>
    <property type="molecule type" value="Genomic_DNA"/>
</dbReference>
<gene>
    <name evidence="1" type="ORF">SFLOR_v1c02260</name>
</gene>
<reference evidence="1 2" key="1">
    <citation type="submission" date="2017-12" db="EMBL/GenBank/DDBJ databases">
        <title>Complete genome sequence of Spiroplasma floricola 23-6 (ATCC 29989).</title>
        <authorList>
            <person name="Tsai Y.-M."/>
            <person name="Wu P.-S."/>
            <person name="Lo W.-S."/>
            <person name="Kuo C.-H."/>
        </authorList>
    </citation>
    <scope>NUCLEOTIDE SEQUENCE [LARGE SCALE GENOMIC DNA]</scope>
    <source>
        <strain evidence="1 2">23-6</strain>
    </source>
</reference>
<evidence type="ECO:0000313" key="1">
    <source>
        <dbReference type="EMBL" id="AUB31287.1"/>
    </source>
</evidence>
<keyword evidence="2" id="KW-1185">Reference proteome</keyword>
<name>A0A2K8SCU2_9MOLU</name>
<dbReference type="KEGG" id="sfz:SFLOR_v1c02260"/>
<protein>
    <submittedName>
        <fullName evidence="1">Uncharacterized protein</fullName>
    </submittedName>
</protein>
<accession>A0A2K8SCU2</accession>
<organism evidence="1 2">
    <name type="scientific">Spiroplasma floricola 23-6</name>
    <dbReference type="NCBI Taxonomy" id="1336749"/>
    <lineage>
        <taxon>Bacteria</taxon>
        <taxon>Bacillati</taxon>
        <taxon>Mycoplasmatota</taxon>
        <taxon>Mollicutes</taxon>
        <taxon>Entomoplasmatales</taxon>
        <taxon>Spiroplasmataceae</taxon>
        <taxon>Spiroplasma</taxon>
    </lineage>
</organism>
<dbReference type="Proteomes" id="UP000231823">
    <property type="component" value="Chromosome"/>
</dbReference>
<proteinExistence type="predicted"/>